<feature type="non-terminal residue" evidence="7">
    <location>
        <position position="452"/>
    </location>
</feature>
<proteinExistence type="predicted"/>
<accession>A0ABQ9IZQ8</accession>
<dbReference type="InterPro" id="IPR013087">
    <property type="entry name" value="Znf_C2H2_type"/>
</dbReference>
<evidence type="ECO:0000256" key="1">
    <source>
        <dbReference type="ARBA" id="ARBA00022723"/>
    </source>
</evidence>
<dbReference type="PANTHER" id="PTHR24403">
    <property type="entry name" value="ZINC FINGER PROTEIN"/>
    <property type="match status" value="1"/>
</dbReference>
<dbReference type="Proteomes" id="UP001162164">
    <property type="component" value="Unassembled WGS sequence"/>
</dbReference>
<evidence type="ECO:0000259" key="6">
    <source>
        <dbReference type="PROSITE" id="PS50157"/>
    </source>
</evidence>
<feature type="domain" description="C2H2-type" evidence="6">
    <location>
        <begin position="333"/>
        <end position="360"/>
    </location>
</feature>
<dbReference type="PROSITE" id="PS50157">
    <property type="entry name" value="ZINC_FINGER_C2H2_2"/>
    <property type="match status" value="3"/>
</dbReference>
<keyword evidence="8" id="KW-1185">Reference proteome</keyword>
<evidence type="ECO:0000256" key="2">
    <source>
        <dbReference type="ARBA" id="ARBA00022737"/>
    </source>
</evidence>
<evidence type="ECO:0000256" key="4">
    <source>
        <dbReference type="ARBA" id="ARBA00022833"/>
    </source>
</evidence>
<comment type="caution">
    <text evidence="7">The sequence shown here is derived from an EMBL/GenBank/DDBJ whole genome shotgun (WGS) entry which is preliminary data.</text>
</comment>
<sequence>MFLDKVIAIEANIKTYFSMGVKQETVNLSDVFTFFYSLDDKAQSEHENFKPKEELKSEIDDICPNQDVKPINKTEIPTSYFSLDQRGNNKSNSQIVKGNINKQCNNFYSQNDHAPIRFYAPVWFPQKEPDVQDFKGGSSPTLLRNQNALPFEDSTENNADHAPIVHEDEDLPVAVPWFSTDENETSNQEGDVENKNSKGLIGRKGNPKLFYCDKCSYTAKWKSALVSHLMRHKSPSETPMFRCEECGHETKRKADLRFHMIVHKDPAEVKQFKCPQLPLLLQEERRPQAAFGDALSTKALYKCQFCQYQTANKRYFTKIHSLVHKDKSELKLHMCPKCPYGAKVKTDLKRHLLTHMNESELEMFKCNWCPFQSRFKGCLRKHMLIHKDLHEIQLFECYTCGYKGKRKKDLKCHLQTHRRDECLHCDICPFKTYQKRDFRKHLESHRNVLEVE</sequence>
<dbReference type="InterPro" id="IPR036236">
    <property type="entry name" value="Znf_C2H2_sf"/>
</dbReference>
<keyword evidence="4" id="KW-0862">Zinc</keyword>
<reference evidence="7" key="1">
    <citation type="journal article" date="2023" name="Insect Mol. Biol.">
        <title>Genome sequencing provides insights into the evolution of gene families encoding plant cell wall-degrading enzymes in longhorned beetles.</title>
        <authorList>
            <person name="Shin N.R."/>
            <person name="Okamura Y."/>
            <person name="Kirsch R."/>
            <person name="Pauchet Y."/>
        </authorList>
    </citation>
    <scope>NUCLEOTIDE SEQUENCE</scope>
    <source>
        <strain evidence="7">MMC_N1</strain>
    </source>
</reference>
<dbReference type="SUPFAM" id="SSF57667">
    <property type="entry name" value="beta-beta-alpha zinc fingers"/>
    <property type="match status" value="3"/>
</dbReference>
<dbReference type="EMBL" id="JAPWTJ010001679">
    <property type="protein sequence ID" value="KAJ8970070.1"/>
    <property type="molecule type" value="Genomic_DNA"/>
</dbReference>
<organism evidence="7 8">
    <name type="scientific">Molorchus minor</name>
    <dbReference type="NCBI Taxonomy" id="1323400"/>
    <lineage>
        <taxon>Eukaryota</taxon>
        <taxon>Metazoa</taxon>
        <taxon>Ecdysozoa</taxon>
        <taxon>Arthropoda</taxon>
        <taxon>Hexapoda</taxon>
        <taxon>Insecta</taxon>
        <taxon>Pterygota</taxon>
        <taxon>Neoptera</taxon>
        <taxon>Endopterygota</taxon>
        <taxon>Coleoptera</taxon>
        <taxon>Polyphaga</taxon>
        <taxon>Cucujiformia</taxon>
        <taxon>Chrysomeloidea</taxon>
        <taxon>Cerambycidae</taxon>
        <taxon>Lamiinae</taxon>
        <taxon>Monochamini</taxon>
        <taxon>Molorchus</taxon>
    </lineage>
</organism>
<evidence type="ECO:0000313" key="8">
    <source>
        <dbReference type="Proteomes" id="UP001162164"/>
    </source>
</evidence>
<gene>
    <name evidence="7" type="ORF">NQ317_008243</name>
</gene>
<evidence type="ECO:0000256" key="5">
    <source>
        <dbReference type="PROSITE-ProRule" id="PRU00042"/>
    </source>
</evidence>
<feature type="domain" description="C2H2-type" evidence="6">
    <location>
        <begin position="395"/>
        <end position="422"/>
    </location>
</feature>
<keyword evidence="1" id="KW-0479">Metal-binding</keyword>
<evidence type="ECO:0000313" key="7">
    <source>
        <dbReference type="EMBL" id="KAJ8970070.1"/>
    </source>
</evidence>
<evidence type="ECO:0000256" key="3">
    <source>
        <dbReference type="ARBA" id="ARBA00022771"/>
    </source>
</evidence>
<keyword evidence="3 5" id="KW-0863">Zinc-finger</keyword>
<dbReference type="Gene3D" id="3.30.160.60">
    <property type="entry name" value="Classic Zinc Finger"/>
    <property type="match status" value="3"/>
</dbReference>
<keyword evidence="2" id="KW-0677">Repeat</keyword>
<name>A0ABQ9IZQ8_9CUCU</name>
<dbReference type="SMART" id="SM00355">
    <property type="entry name" value="ZnF_C2H2"/>
    <property type="match status" value="7"/>
</dbReference>
<feature type="domain" description="C2H2-type" evidence="6">
    <location>
        <begin position="241"/>
        <end position="268"/>
    </location>
</feature>
<dbReference type="PANTHER" id="PTHR24403:SF67">
    <property type="entry name" value="FI01116P-RELATED"/>
    <property type="match status" value="1"/>
</dbReference>
<protein>
    <recommendedName>
        <fullName evidence="6">C2H2-type domain-containing protein</fullName>
    </recommendedName>
</protein>
<dbReference type="InterPro" id="IPR050688">
    <property type="entry name" value="Zinc_finger/UBP_domain"/>
</dbReference>